<dbReference type="Proteomes" id="UP001043456">
    <property type="component" value="Unassembled WGS sequence"/>
</dbReference>
<dbReference type="AlphaFoldDB" id="A0A9P3B304"/>
<evidence type="ECO:0000259" key="1">
    <source>
        <dbReference type="Pfam" id="PF18566"/>
    </source>
</evidence>
<dbReference type="RefSeq" id="XP_043152272.1">
    <property type="nucleotide sequence ID" value="XM_043296337.1"/>
</dbReference>
<evidence type="ECO:0000313" key="3">
    <source>
        <dbReference type="Proteomes" id="UP001043456"/>
    </source>
</evidence>
<keyword evidence="3" id="KW-1185">Reference proteome</keyword>
<dbReference type="Pfam" id="PF18566">
    <property type="entry name" value="Ldi"/>
    <property type="match status" value="1"/>
</dbReference>
<feature type="domain" description="Linalool dehydratase/isomerase" evidence="1">
    <location>
        <begin position="133"/>
        <end position="317"/>
    </location>
</feature>
<accession>A0A9P3B304</accession>
<sequence>MSDTRQPLPPKLPNNFLNQFEKLSREQAGHLRHFHNLATRRDGDWGPMGSQEPGQEWLDAYRYQLATMAYAAGAAHYHRMPALRSPFKSLMECLIRKMLHRDVWGYWFLTSHSGKFVDPDIEELRKPRPDPIIIGMRYNDIRDGTNVATDLLKKYTAAWEAKGMAQENGLFIQWYSPKQGTRKPASDLGFTAWAAAFMNAWNPILAHQTFQNQATGFLSRVEGNRVNVNPGPLAFAIRELVEKDGVDPDSSSTIQTAQELVEKNPDPREPPFSRPLFGYVLKWVSEVGDKATLDGLLNHVDRYFQPTWEDGGLYYPVKPQEPDSLNWTEVEPLTGNSAVGYARLNVFDGQRKMWTDPWTPKHVSSAPFVKGINLGIGRDFLRGCWNETLNARVVTMRSWDGTRKKGEFECCNLPVGQYGVYHNGELTDIRDVTQPGDTIEVSVDVTGEEFDMVLLKA</sequence>
<comment type="caution">
    <text evidence="2">The sequence shown here is derived from an EMBL/GenBank/DDBJ whole genome shotgun (WGS) entry which is preliminary data.</text>
</comment>
<organism evidence="2 3">
    <name type="scientific">Aspergillus pseudoviridinutans</name>
    <dbReference type="NCBI Taxonomy" id="1517512"/>
    <lineage>
        <taxon>Eukaryota</taxon>
        <taxon>Fungi</taxon>
        <taxon>Dikarya</taxon>
        <taxon>Ascomycota</taxon>
        <taxon>Pezizomycotina</taxon>
        <taxon>Eurotiomycetes</taxon>
        <taxon>Eurotiomycetidae</taxon>
        <taxon>Eurotiales</taxon>
        <taxon>Aspergillaceae</taxon>
        <taxon>Aspergillus</taxon>
        <taxon>Aspergillus subgen. Fumigati</taxon>
    </lineage>
</organism>
<dbReference type="InterPro" id="IPR041411">
    <property type="entry name" value="Ldi"/>
</dbReference>
<protein>
    <recommendedName>
        <fullName evidence="1">Linalool dehydratase/isomerase domain-containing protein</fullName>
    </recommendedName>
</protein>
<name>A0A9P3B304_9EURO</name>
<proteinExistence type="predicted"/>
<evidence type="ECO:0000313" key="2">
    <source>
        <dbReference type="EMBL" id="GIJ81525.1"/>
    </source>
</evidence>
<dbReference type="GeneID" id="66998637"/>
<gene>
    <name evidence="2" type="ORF">Asppvi_000024</name>
</gene>
<dbReference type="OrthoDB" id="9979195at2759"/>
<dbReference type="EMBL" id="BHVY01000001">
    <property type="protein sequence ID" value="GIJ81525.1"/>
    <property type="molecule type" value="Genomic_DNA"/>
</dbReference>
<reference evidence="2 3" key="1">
    <citation type="submission" date="2018-10" db="EMBL/GenBank/DDBJ databases">
        <title>Pan-genome distribution and transcriptional activeness of fungal secondary metabolism genes in Aspergillus section Fumigati.</title>
        <authorList>
            <person name="Takahashi H."/>
            <person name="Umemura M."/>
            <person name="Ninomiya A."/>
            <person name="Kusuya Y."/>
            <person name="Urayama S."/>
            <person name="Shimizu M."/>
            <person name="Watanabe A."/>
            <person name="Kamei K."/>
            <person name="Yaguchi T."/>
            <person name="Hagiwara D."/>
        </authorList>
    </citation>
    <scope>NUCLEOTIDE SEQUENCE [LARGE SCALE GENOMIC DNA]</scope>
    <source>
        <strain evidence="2 3">IFM 55266</strain>
    </source>
</reference>